<dbReference type="VEuPathDB" id="FungiDB:FUN_009237"/>
<keyword evidence="3" id="KW-1185">Reference proteome</keyword>
<dbReference type="AlphaFoldDB" id="A0A2I1GT55"/>
<comment type="caution">
    <text evidence="2">The sequence shown here is derived from an EMBL/GenBank/DDBJ whole genome shotgun (WGS) entry which is preliminary data.</text>
</comment>
<feature type="transmembrane region" description="Helical" evidence="1">
    <location>
        <begin position="7"/>
        <end position="29"/>
    </location>
</feature>
<accession>A0A2I1GT55</accession>
<feature type="transmembrane region" description="Helical" evidence="1">
    <location>
        <begin position="41"/>
        <end position="61"/>
    </location>
</feature>
<evidence type="ECO:0000313" key="2">
    <source>
        <dbReference type="EMBL" id="PKY49735.1"/>
    </source>
</evidence>
<dbReference type="VEuPathDB" id="FungiDB:RhiirFUN_016999"/>
<feature type="transmembrane region" description="Helical" evidence="1">
    <location>
        <begin position="210"/>
        <end position="233"/>
    </location>
</feature>
<feature type="transmembrane region" description="Helical" evidence="1">
    <location>
        <begin position="73"/>
        <end position="94"/>
    </location>
</feature>
<keyword evidence="1" id="KW-0812">Transmembrane</keyword>
<protein>
    <submittedName>
        <fullName evidence="2">Uncharacterized protein</fullName>
    </submittedName>
</protein>
<feature type="transmembrane region" description="Helical" evidence="1">
    <location>
        <begin position="151"/>
        <end position="171"/>
    </location>
</feature>
<keyword evidence="1" id="KW-0472">Membrane</keyword>
<evidence type="ECO:0000256" key="1">
    <source>
        <dbReference type="SAM" id="Phobius"/>
    </source>
</evidence>
<feature type="transmembrane region" description="Helical" evidence="1">
    <location>
        <begin position="100"/>
        <end position="118"/>
    </location>
</feature>
<name>A0A2I1GT55_9GLOM</name>
<evidence type="ECO:0000313" key="3">
    <source>
        <dbReference type="Proteomes" id="UP000234323"/>
    </source>
</evidence>
<feature type="transmembrane region" description="Helical" evidence="1">
    <location>
        <begin position="183"/>
        <end position="203"/>
    </location>
</feature>
<dbReference type="VEuPathDB" id="FungiDB:RhiirA1_449323"/>
<feature type="transmembrane region" description="Helical" evidence="1">
    <location>
        <begin position="256"/>
        <end position="277"/>
    </location>
</feature>
<dbReference type="Proteomes" id="UP000234323">
    <property type="component" value="Unassembled WGS sequence"/>
</dbReference>
<organism evidence="2 3">
    <name type="scientific">Rhizophagus irregularis</name>
    <dbReference type="NCBI Taxonomy" id="588596"/>
    <lineage>
        <taxon>Eukaryota</taxon>
        <taxon>Fungi</taxon>
        <taxon>Fungi incertae sedis</taxon>
        <taxon>Mucoromycota</taxon>
        <taxon>Glomeromycotina</taxon>
        <taxon>Glomeromycetes</taxon>
        <taxon>Glomerales</taxon>
        <taxon>Glomeraceae</taxon>
        <taxon>Rhizophagus</taxon>
    </lineage>
</organism>
<sequence>MFRDNNNIFYAIIIVINSLFILIGNIFYWFEAKGNEELGTILIVLLYHLIASVLMIISGVVTVTSKTLNHKIIYYIMNVIFIIYKLVTITYALNIHDYKWFVGLNVVFLFCLIILDILHSKCCKRCAATDANNSDLKTSEIYKWYYWQKTLCHAQIIVAIFLLFIYSSISLEYGYNVESPIDLFTKFIPWPIVLLCLIILTMIKGVRTESLCIMVCFYIASLSLCGYYIYAIIKLCDLILKHKQDYDYIQELKLEISLSVISFFITIITMINSAICIKKYFKRFNNKDDGFEKHLLKKEHEKVGTGSWTSISAWKSGMGRAPGLQFRPGSLEWIGSWTLISAWNSGMGQAPGLQFQPGTLELDELLDFNFGLKFWNGIGSWTSISAWNSGMVSTGGDSYAADNGIKHYGITQDPETKKVITNMDVALESIIPSRSKNFEKQIIVIFMVTSQTTMMNGNHGKLIVILKELDASSKEEKQEEITLPLLPHQRYIVAITRSLRSHSNQGLSFTAIEYWILE</sequence>
<dbReference type="VEuPathDB" id="FungiDB:FUN_014085"/>
<proteinExistence type="predicted"/>
<dbReference type="VEuPathDB" id="FungiDB:RhiirFUN_008041"/>
<gene>
    <name evidence="2" type="ORF">RhiirA4_465830</name>
</gene>
<dbReference type="EMBL" id="LLXI01000776">
    <property type="protein sequence ID" value="PKY49735.1"/>
    <property type="molecule type" value="Genomic_DNA"/>
</dbReference>
<reference evidence="2 3" key="1">
    <citation type="submission" date="2015-10" db="EMBL/GenBank/DDBJ databases">
        <title>Genome analyses suggest a sexual origin of heterokaryosis in a supposedly ancient asexual fungus.</title>
        <authorList>
            <person name="Ropars J."/>
            <person name="Sedzielewska K."/>
            <person name="Noel J."/>
            <person name="Charron P."/>
            <person name="Farinelli L."/>
            <person name="Marton T."/>
            <person name="Kruger M."/>
            <person name="Pelin A."/>
            <person name="Brachmann A."/>
            <person name="Corradi N."/>
        </authorList>
    </citation>
    <scope>NUCLEOTIDE SEQUENCE [LARGE SCALE GENOMIC DNA]</scope>
    <source>
        <strain evidence="2 3">A4</strain>
    </source>
</reference>
<keyword evidence="1" id="KW-1133">Transmembrane helix</keyword>